<dbReference type="RefSeq" id="WP_169588324.1">
    <property type="nucleotide sequence ID" value="NZ_VCQU01000005.1"/>
</dbReference>
<sequence>MSSSTVVADEAAEAALAALSAALDSIAALPTTLPEKVQLDILRGLESAARRIPALGHNALLKVLKAPDEVFGNQRNRDVVADALRITRHELQRRIGEAEDLGERTSLTGQPMPALREHTAAAQRSGLIGRDHIKVVRDFFRHLPNSVDIETREVAEETLATLATTMRPDELKKAADRLDAHLNPDGIFDDQDRARRRSFHLGKQGPDLMSTGTFTADPELRADLEVLFAKWAKPGMCNPDDQSPVVDEEPTEEIASKDRRNTGQRQHDAIKATCRAMLASGDLGQHRGLPVTVIVSTTMNNIQNLAGHAVTGGGSMVPLREFIRLGAHTNHYLAIFDDSDGRPLYLGRSCRIAKPDQRIVMHAQHRGCTFPGCTRPGYFCQCHHCKAWRAQNGATDADELTFACEFHHPLVGETENDWTTTPCRAGRYRGRTLWIPPAHIDPQRKPRINHYFHPGEYLLDEDDEDCRQRIR</sequence>
<keyword evidence="3" id="KW-0378">Hydrolase</keyword>
<comment type="caution">
    <text evidence="3">The sequence shown here is derived from an EMBL/GenBank/DDBJ whole genome shotgun (WGS) entry which is preliminary data.</text>
</comment>
<dbReference type="EMBL" id="VCQU01000005">
    <property type="protein sequence ID" value="NMN96401.1"/>
    <property type="molecule type" value="Genomic_DNA"/>
</dbReference>
<dbReference type="GO" id="GO:0004519">
    <property type="term" value="F:endonuclease activity"/>
    <property type="evidence" value="ECO:0007669"/>
    <property type="project" value="UniProtKB-KW"/>
</dbReference>
<protein>
    <submittedName>
        <fullName evidence="3">HNH endonuclease</fullName>
    </submittedName>
</protein>
<reference evidence="3 4" key="1">
    <citation type="submission" date="2019-05" db="EMBL/GenBank/DDBJ databases">
        <authorList>
            <person name="Lee S.D."/>
        </authorList>
    </citation>
    <scope>NUCLEOTIDE SEQUENCE [LARGE SCALE GENOMIC DNA]</scope>
    <source>
        <strain evidence="3 4">YC2-7</strain>
    </source>
</reference>
<accession>A0A848KDU3</accession>
<keyword evidence="4" id="KW-1185">Reference proteome</keyword>
<evidence type="ECO:0000313" key="4">
    <source>
        <dbReference type="Proteomes" id="UP000535543"/>
    </source>
</evidence>
<evidence type="ECO:0000313" key="3">
    <source>
        <dbReference type="EMBL" id="NMN96401.1"/>
    </source>
</evidence>
<dbReference type="AlphaFoldDB" id="A0A848KDU3"/>
<organism evidence="3 4">
    <name type="scientific">Antrihabitans stalactiti</name>
    <dbReference type="NCBI Taxonomy" id="2584121"/>
    <lineage>
        <taxon>Bacteria</taxon>
        <taxon>Bacillati</taxon>
        <taxon>Actinomycetota</taxon>
        <taxon>Actinomycetes</taxon>
        <taxon>Mycobacteriales</taxon>
        <taxon>Nocardiaceae</taxon>
        <taxon>Antrihabitans</taxon>
    </lineage>
</organism>
<dbReference type="Pfam" id="PF02720">
    <property type="entry name" value="DUF222"/>
    <property type="match status" value="1"/>
</dbReference>
<proteinExistence type="predicted"/>
<dbReference type="Proteomes" id="UP000535543">
    <property type="component" value="Unassembled WGS sequence"/>
</dbReference>
<feature type="region of interest" description="Disordered" evidence="1">
    <location>
        <begin position="238"/>
        <end position="267"/>
    </location>
</feature>
<evidence type="ECO:0000256" key="1">
    <source>
        <dbReference type="SAM" id="MobiDB-lite"/>
    </source>
</evidence>
<reference evidence="3 4" key="2">
    <citation type="submission" date="2020-06" db="EMBL/GenBank/DDBJ databases">
        <title>Antribacter stalactiti gen. nov., sp. nov., a new member of the family Nacardiaceae isolated from a cave.</title>
        <authorList>
            <person name="Kim I.S."/>
        </authorList>
    </citation>
    <scope>NUCLEOTIDE SEQUENCE [LARGE SCALE GENOMIC DNA]</scope>
    <source>
        <strain evidence="3 4">YC2-7</strain>
    </source>
</reference>
<evidence type="ECO:0000259" key="2">
    <source>
        <dbReference type="Pfam" id="PF02720"/>
    </source>
</evidence>
<dbReference type="InterPro" id="IPR003870">
    <property type="entry name" value="DUF222"/>
</dbReference>
<keyword evidence="3" id="KW-0540">Nuclease</keyword>
<keyword evidence="3" id="KW-0255">Endonuclease</keyword>
<feature type="compositionally biased region" description="Basic and acidic residues" evidence="1">
    <location>
        <begin position="254"/>
        <end position="267"/>
    </location>
</feature>
<gene>
    <name evidence="3" type="ORF">FGL95_15275</name>
</gene>
<name>A0A848KDU3_9NOCA</name>
<dbReference type="CDD" id="cd00085">
    <property type="entry name" value="HNHc"/>
    <property type="match status" value="1"/>
</dbReference>
<dbReference type="InterPro" id="IPR003615">
    <property type="entry name" value="HNH_nuc"/>
</dbReference>
<feature type="domain" description="DUF222" evidence="2">
    <location>
        <begin position="42"/>
        <end position="363"/>
    </location>
</feature>